<evidence type="ECO:0000313" key="2">
    <source>
        <dbReference type="EMBL" id="MFB9443024.1"/>
    </source>
</evidence>
<keyword evidence="1" id="KW-0812">Transmembrane</keyword>
<keyword evidence="1" id="KW-0472">Membrane</keyword>
<keyword evidence="1" id="KW-1133">Transmembrane helix</keyword>
<evidence type="ECO:0000313" key="3">
    <source>
        <dbReference type="Proteomes" id="UP001589608"/>
    </source>
</evidence>
<dbReference type="RefSeq" id="WP_223099495.1">
    <property type="nucleotide sequence ID" value="NZ_CP061913.1"/>
</dbReference>
<evidence type="ECO:0000256" key="1">
    <source>
        <dbReference type="SAM" id="Phobius"/>
    </source>
</evidence>
<protein>
    <recommendedName>
        <fullName evidence="4">Transmembrane protein</fullName>
    </recommendedName>
</protein>
<gene>
    <name evidence="2" type="ORF">ACFFTR_08010</name>
</gene>
<dbReference type="EMBL" id="JBHMCA010000019">
    <property type="protein sequence ID" value="MFB9443024.1"/>
    <property type="molecule type" value="Genomic_DNA"/>
</dbReference>
<keyword evidence="3" id="KW-1185">Reference proteome</keyword>
<reference evidence="2 3" key="1">
    <citation type="submission" date="2024-09" db="EMBL/GenBank/DDBJ databases">
        <authorList>
            <person name="Sun Q."/>
            <person name="Mori K."/>
        </authorList>
    </citation>
    <scope>NUCLEOTIDE SEQUENCE [LARGE SCALE GENOMIC DNA]</scope>
    <source>
        <strain evidence="2 3">JCM 3307</strain>
    </source>
</reference>
<feature type="transmembrane region" description="Helical" evidence="1">
    <location>
        <begin position="126"/>
        <end position="149"/>
    </location>
</feature>
<sequence length="173" mass="19214">MNSDAAEPLMPRDIELLRLAADVRVVPETLVLPSGRVLGGAELQDLLAFYGPAPGQAFWSAERRRRYEQDLADLENPVEALRKARRRYWTGTAMPMIGTIAGVPVVAAMVVWLAPEYVEAYARWPGLLVLVGCIGLFGFAAWFSGNTVYRTLGSYRRLLEHGLDQQRTSPNNP</sequence>
<organism evidence="2 3">
    <name type="scientific">Dactylosporangium vinaceum</name>
    <dbReference type="NCBI Taxonomy" id="53362"/>
    <lineage>
        <taxon>Bacteria</taxon>
        <taxon>Bacillati</taxon>
        <taxon>Actinomycetota</taxon>
        <taxon>Actinomycetes</taxon>
        <taxon>Micromonosporales</taxon>
        <taxon>Micromonosporaceae</taxon>
        <taxon>Dactylosporangium</taxon>
    </lineage>
</organism>
<feature type="transmembrane region" description="Helical" evidence="1">
    <location>
        <begin position="92"/>
        <end position="114"/>
    </location>
</feature>
<proteinExistence type="predicted"/>
<dbReference type="Proteomes" id="UP001589608">
    <property type="component" value="Unassembled WGS sequence"/>
</dbReference>
<evidence type="ECO:0008006" key="4">
    <source>
        <dbReference type="Google" id="ProtNLM"/>
    </source>
</evidence>
<comment type="caution">
    <text evidence="2">The sequence shown here is derived from an EMBL/GenBank/DDBJ whole genome shotgun (WGS) entry which is preliminary data.</text>
</comment>
<accession>A0ABV5M2G8</accession>
<name>A0ABV5M2G8_9ACTN</name>